<name>A0ACC7NX07_9BACL</name>
<comment type="caution">
    <text evidence="1">The sequence shown here is derived from an EMBL/GenBank/DDBJ whole genome shotgun (WGS) entry which is preliminary data.</text>
</comment>
<dbReference type="Proteomes" id="UP001631969">
    <property type="component" value="Unassembled WGS sequence"/>
</dbReference>
<gene>
    <name evidence="1" type="ORF">ACI1P1_09665</name>
</gene>
<evidence type="ECO:0000313" key="2">
    <source>
        <dbReference type="Proteomes" id="UP001631969"/>
    </source>
</evidence>
<sequence length="564" mass="64279">MDKRYSKRRRVYYGVAVAAAVCLLVAGTASCGGMGRDSRKAAVKPKITVTAYDRANVPSSEGSVTNNKITRWINEAGPVNVRFIPVTRNQSEQKLNALFAAGEAPDLILEYAPQIKNTFIDQKLLRPIDDMIEQYSTTYKEILKRHPILRKKGTGKDGRLYQFGRINETIPMRGLFIRTDWLEKLHLDIPRTTEELYLAAKAFTELDPDANGKRDTYGIALSGNSGAILNEMFGVTYPDYVNRNGDLVHGWDNIEAVTAFKKRIYDEGLADREFWNDKNGYRAKQDFLNGKIGIYLDQFNVPFAFYTDFYLPLKKNVPDAQIDVIPYPVTPVGQFNPIFVNPIQMTAVVNAQTQNPEAVMRYVDFASSEEFMKTMYFGFEGIHSQTQPGGCPKVTDMDKLRKEFNFGAGDFGMLTSPTLSGGCYYSKEKLDDKEPLQRYVKQMFDRNSDYVNFDLEVAGPTHAEQLPQPPQEIQAILDQTTRHASVDGDIWMKAILTPDYSTLEARREAEAMWEKADGRHVDEWYRSFYANNRDDLIMTEDIYQIFREQRAFQKKSPMDAGQTK</sequence>
<dbReference type="EMBL" id="JBJURJ010000005">
    <property type="protein sequence ID" value="MFM9328554.1"/>
    <property type="molecule type" value="Genomic_DNA"/>
</dbReference>
<proteinExistence type="predicted"/>
<protein>
    <submittedName>
        <fullName evidence="1">Extracellular solute-binding protein</fullName>
    </submittedName>
</protein>
<keyword evidence="2" id="KW-1185">Reference proteome</keyword>
<evidence type="ECO:0000313" key="1">
    <source>
        <dbReference type="EMBL" id="MFM9328554.1"/>
    </source>
</evidence>
<accession>A0ACC7NX07</accession>
<reference evidence="1" key="1">
    <citation type="submission" date="2024-12" db="EMBL/GenBank/DDBJ databases">
        <authorList>
            <person name="Wu N."/>
        </authorList>
    </citation>
    <scope>NUCLEOTIDE SEQUENCE</scope>
    <source>
        <strain evidence="1">P15</strain>
    </source>
</reference>
<organism evidence="1 2">
    <name type="scientific">Paenibacillus mesotrionivorans</name>
    <dbReference type="NCBI Taxonomy" id="3160968"/>
    <lineage>
        <taxon>Bacteria</taxon>
        <taxon>Bacillati</taxon>
        <taxon>Bacillota</taxon>
        <taxon>Bacilli</taxon>
        <taxon>Bacillales</taxon>
        <taxon>Paenibacillaceae</taxon>
        <taxon>Paenibacillus</taxon>
    </lineage>
</organism>